<reference evidence="3 4" key="1">
    <citation type="submission" date="2019-04" db="EMBL/GenBank/DDBJ databases">
        <title>Comparative genomics and transcriptomics to analyze fruiting body development in filamentous ascomycetes.</title>
        <authorList>
            <consortium name="DOE Joint Genome Institute"/>
            <person name="Lutkenhaus R."/>
            <person name="Traeger S."/>
            <person name="Breuer J."/>
            <person name="Kuo A."/>
            <person name="Lipzen A."/>
            <person name="Pangilinan J."/>
            <person name="Dilworth D."/>
            <person name="Sandor L."/>
            <person name="Poggeler S."/>
            <person name="Barry K."/>
            <person name="Grigoriev I.V."/>
            <person name="Nowrousian M."/>
        </authorList>
    </citation>
    <scope>NUCLEOTIDE SEQUENCE [LARGE SCALE GENOMIC DNA]</scope>
    <source>
        <strain evidence="3 4">CBS 389.68</strain>
    </source>
</reference>
<evidence type="ECO:0000313" key="4">
    <source>
        <dbReference type="Proteomes" id="UP000298138"/>
    </source>
</evidence>
<feature type="signal peptide" evidence="2">
    <location>
        <begin position="1"/>
        <end position="18"/>
    </location>
</feature>
<feature type="chain" id="PRO_5020485630" evidence="2">
    <location>
        <begin position="19"/>
        <end position="238"/>
    </location>
</feature>
<dbReference type="Proteomes" id="UP000298138">
    <property type="component" value="Unassembled WGS sequence"/>
</dbReference>
<sequence>MAGKASVLLLSVLPAVLGAPVVSQQDTLTKPAELSEPDFSGLSCIRIDHVEKYSITLVDFCPDEEVANGRCYCNSILAPEVVNREVDTPEASLGTRYGQGGWTSSPGAAALASSSDATAESSNTDLSDTTSSAHTVKVTVEAPEKIDVEVVAAENNEVKGDETSGAASSADDQAVSTVTVTDTQPVGSGLGRYKKIVSDDGTVILQFYDDMPRDVISAICRAEFEKVDRVEGCGNNAA</sequence>
<dbReference type="EMBL" id="ML220157">
    <property type="protein sequence ID" value="TGZ77189.1"/>
    <property type="molecule type" value="Genomic_DNA"/>
</dbReference>
<feature type="region of interest" description="Disordered" evidence="1">
    <location>
        <begin position="104"/>
        <end position="135"/>
    </location>
</feature>
<evidence type="ECO:0000313" key="3">
    <source>
        <dbReference type="EMBL" id="TGZ77189.1"/>
    </source>
</evidence>
<evidence type="ECO:0000256" key="1">
    <source>
        <dbReference type="SAM" id="MobiDB-lite"/>
    </source>
</evidence>
<feature type="compositionally biased region" description="Low complexity" evidence="1">
    <location>
        <begin position="104"/>
        <end position="132"/>
    </location>
</feature>
<keyword evidence="2" id="KW-0732">Signal</keyword>
<keyword evidence="4" id="KW-1185">Reference proteome</keyword>
<gene>
    <name evidence="3" type="ORF">EX30DRAFT_344290</name>
</gene>
<protein>
    <submittedName>
        <fullName evidence="3">Uncharacterized protein</fullName>
    </submittedName>
</protein>
<evidence type="ECO:0000256" key="2">
    <source>
        <dbReference type="SAM" id="SignalP"/>
    </source>
</evidence>
<organism evidence="3 4">
    <name type="scientific">Ascodesmis nigricans</name>
    <dbReference type="NCBI Taxonomy" id="341454"/>
    <lineage>
        <taxon>Eukaryota</taxon>
        <taxon>Fungi</taxon>
        <taxon>Dikarya</taxon>
        <taxon>Ascomycota</taxon>
        <taxon>Pezizomycotina</taxon>
        <taxon>Pezizomycetes</taxon>
        <taxon>Pezizales</taxon>
        <taxon>Ascodesmidaceae</taxon>
        <taxon>Ascodesmis</taxon>
    </lineage>
</organism>
<proteinExistence type="predicted"/>
<accession>A0A4S2MPG3</accession>
<dbReference type="AlphaFoldDB" id="A0A4S2MPG3"/>
<name>A0A4S2MPG3_9PEZI</name>
<dbReference type="InParanoid" id="A0A4S2MPG3"/>